<feature type="region of interest" description="Disordered" evidence="1">
    <location>
        <begin position="178"/>
        <end position="198"/>
    </location>
</feature>
<name>K5WB82_PHACS</name>
<sequence length="598" mass="67228">MKLRHIALIGCKCPCCVGASFKMNDTFRSLQASHGPAYPQAIWQSSPDVRGTYDIISTCLSTIVICVWSAVHVDVPIRQTRWSIIDKIGWLVTGLVAPDLLLYVACCQLYRAYVLLGEAKRCLHVESVQPKPGRSRASAISLFIEAMAHLYKQASRVPEPSDEASFSEYTEADAASAKFREASSDVPLEAQQPSRRRRKHPWTLTHAFYGVMGGFVLETPPILEGETRFVLTLSGLRFVMDNAPDLLPDLSEEEIWSKGRSDALAKVLLMLQLLYFCISCAARLAQSLPLSLLEVTTLAHALCTVVTCVVWWKKPFNVQEPTLIRVTGERATKLANELAAYMLFTSRAHKDYIAGLVWYLCASESSYLEVSSPPPENMGHYEAPDLRHDVYPGKSFLIEGYCFEILRKKPDPHHRIVFGHGCLPWYNCPRGINDAVRLSDEDMYRWILAARGLRKWGDIQLEQKRVLVSRHGGLQMSVFKHGEKAWWPAVSLAIATAYGAVHLIGWKAEFPTLVERTLWRYAAVTLIILGLAFFQYSAISPEKGSLGHRSSQLAFYSCLLFYPLASGYVLIESTRQLFFLPDKAFVLPDLSIYLPHFS</sequence>
<keyword evidence="2" id="KW-0472">Membrane</keyword>
<evidence type="ECO:0000256" key="1">
    <source>
        <dbReference type="SAM" id="MobiDB-lite"/>
    </source>
</evidence>
<dbReference type="RefSeq" id="XP_007394303.1">
    <property type="nucleotide sequence ID" value="XM_007394241.1"/>
</dbReference>
<reference evidence="3 4" key="1">
    <citation type="journal article" date="2012" name="BMC Genomics">
        <title>Comparative genomics of the white-rot fungi, Phanerochaete carnosa and P. chrysosporium, to elucidate the genetic basis of the distinct wood types they colonize.</title>
        <authorList>
            <person name="Suzuki H."/>
            <person name="MacDonald J."/>
            <person name="Syed K."/>
            <person name="Salamov A."/>
            <person name="Hori C."/>
            <person name="Aerts A."/>
            <person name="Henrissat B."/>
            <person name="Wiebenga A."/>
            <person name="vanKuyk P.A."/>
            <person name="Barry K."/>
            <person name="Lindquist E."/>
            <person name="LaButti K."/>
            <person name="Lapidus A."/>
            <person name="Lucas S."/>
            <person name="Coutinho P."/>
            <person name="Gong Y."/>
            <person name="Samejima M."/>
            <person name="Mahadevan R."/>
            <person name="Abou-Zaid M."/>
            <person name="de Vries R.P."/>
            <person name="Igarashi K."/>
            <person name="Yadav J.S."/>
            <person name="Grigoriev I.V."/>
            <person name="Master E.R."/>
        </authorList>
    </citation>
    <scope>NUCLEOTIDE SEQUENCE [LARGE SCALE GENOMIC DNA]</scope>
    <source>
        <strain evidence="3 4">HHB-10118-sp</strain>
    </source>
</reference>
<feature type="transmembrane region" description="Helical" evidence="2">
    <location>
        <begin position="518"/>
        <end position="541"/>
    </location>
</feature>
<dbReference type="AlphaFoldDB" id="K5WB82"/>
<evidence type="ECO:0000313" key="4">
    <source>
        <dbReference type="Proteomes" id="UP000008370"/>
    </source>
</evidence>
<dbReference type="HOGENOM" id="CLU_022883_5_1_1"/>
<dbReference type="InParanoid" id="K5WB82"/>
<protein>
    <submittedName>
        <fullName evidence="3">Uncharacterized protein</fullName>
    </submittedName>
</protein>
<dbReference type="KEGG" id="pco:PHACADRAFT_118172"/>
<keyword evidence="4" id="KW-1185">Reference proteome</keyword>
<feature type="transmembrane region" description="Helical" evidence="2">
    <location>
        <begin position="553"/>
        <end position="571"/>
    </location>
</feature>
<dbReference type="PANTHER" id="PTHR35043:SF7">
    <property type="entry name" value="TRANSCRIPTION FACTOR DOMAIN-CONTAINING PROTEIN"/>
    <property type="match status" value="1"/>
</dbReference>
<dbReference type="PANTHER" id="PTHR35043">
    <property type="entry name" value="TRANSCRIPTION FACTOR DOMAIN-CONTAINING PROTEIN"/>
    <property type="match status" value="1"/>
</dbReference>
<gene>
    <name evidence="3" type="ORF">PHACADRAFT_118172</name>
</gene>
<dbReference type="EMBL" id="JH930471">
    <property type="protein sequence ID" value="EKM56455.1"/>
    <property type="molecule type" value="Genomic_DNA"/>
</dbReference>
<dbReference type="GeneID" id="18907822"/>
<evidence type="ECO:0000313" key="3">
    <source>
        <dbReference type="EMBL" id="EKM56455.1"/>
    </source>
</evidence>
<feature type="transmembrane region" description="Helical" evidence="2">
    <location>
        <begin position="485"/>
        <end position="506"/>
    </location>
</feature>
<accession>K5WB82</accession>
<keyword evidence="2" id="KW-1133">Transmembrane helix</keyword>
<keyword evidence="2" id="KW-0812">Transmembrane</keyword>
<dbReference type="OrthoDB" id="2733714at2759"/>
<proteinExistence type="predicted"/>
<organism evidence="3 4">
    <name type="scientific">Phanerochaete carnosa (strain HHB-10118-sp)</name>
    <name type="common">White-rot fungus</name>
    <name type="synonym">Peniophora carnosa</name>
    <dbReference type="NCBI Taxonomy" id="650164"/>
    <lineage>
        <taxon>Eukaryota</taxon>
        <taxon>Fungi</taxon>
        <taxon>Dikarya</taxon>
        <taxon>Basidiomycota</taxon>
        <taxon>Agaricomycotina</taxon>
        <taxon>Agaricomycetes</taxon>
        <taxon>Polyporales</taxon>
        <taxon>Phanerochaetaceae</taxon>
        <taxon>Phanerochaete</taxon>
    </lineage>
</organism>
<evidence type="ECO:0000256" key="2">
    <source>
        <dbReference type="SAM" id="Phobius"/>
    </source>
</evidence>
<dbReference type="Proteomes" id="UP000008370">
    <property type="component" value="Unassembled WGS sequence"/>
</dbReference>